<accession>A0ABX0ZGN9</accession>
<feature type="domain" description="DUF4326" evidence="1">
    <location>
        <begin position="2"/>
        <end position="47"/>
    </location>
</feature>
<protein>
    <submittedName>
        <fullName evidence="2">DUF4326 domain-containing protein</fullName>
    </submittedName>
</protein>
<proteinExistence type="predicted"/>
<comment type="caution">
    <text evidence="2">The sequence shown here is derived from an EMBL/GenBank/DDBJ whole genome shotgun (WGS) entry which is preliminary data.</text>
</comment>
<dbReference type="EMBL" id="JAATEJ010000001">
    <property type="protein sequence ID" value="NJP42302.1"/>
    <property type="molecule type" value="Genomic_DNA"/>
</dbReference>
<evidence type="ECO:0000259" key="1">
    <source>
        <dbReference type="Pfam" id="PF14216"/>
    </source>
</evidence>
<name>A0ABX0ZGN9_9ACTN</name>
<reference evidence="2 3" key="1">
    <citation type="submission" date="2020-03" db="EMBL/GenBank/DDBJ databases">
        <title>WGS of actinomycetes isolated from Thailand.</title>
        <authorList>
            <person name="Thawai C."/>
        </authorList>
    </citation>
    <scope>NUCLEOTIDE SEQUENCE [LARGE SCALE GENOMIC DNA]</scope>
    <source>
        <strain evidence="2 3">PRB2-1</strain>
    </source>
</reference>
<gene>
    <name evidence="2" type="ORF">HCN08_02555</name>
</gene>
<evidence type="ECO:0000313" key="2">
    <source>
        <dbReference type="EMBL" id="NJP42302.1"/>
    </source>
</evidence>
<sequence>MYRRWLEQHPSLAEAARRELAGRDLMCWCPLPAPGQPDHCHAAVLLELANGGERP</sequence>
<keyword evidence="3" id="KW-1185">Reference proteome</keyword>
<dbReference type="InterPro" id="IPR025475">
    <property type="entry name" value="DUF4326"/>
</dbReference>
<organism evidence="2 3">
    <name type="scientific">Actinacidiphila epipremni</name>
    <dbReference type="NCBI Taxonomy" id="2053013"/>
    <lineage>
        <taxon>Bacteria</taxon>
        <taxon>Bacillati</taxon>
        <taxon>Actinomycetota</taxon>
        <taxon>Actinomycetes</taxon>
        <taxon>Kitasatosporales</taxon>
        <taxon>Streptomycetaceae</taxon>
        <taxon>Actinacidiphila</taxon>
    </lineage>
</organism>
<dbReference type="Pfam" id="PF14216">
    <property type="entry name" value="DUF4326"/>
    <property type="match status" value="1"/>
</dbReference>
<dbReference type="Proteomes" id="UP000734511">
    <property type="component" value="Unassembled WGS sequence"/>
</dbReference>
<evidence type="ECO:0000313" key="3">
    <source>
        <dbReference type="Proteomes" id="UP000734511"/>
    </source>
</evidence>